<feature type="transmembrane region" description="Helical" evidence="1">
    <location>
        <begin position="170"/>
        <end position="188"/>
    </location>
</feature>
<feature type="chain" id="PRO_5045823627" evidence="2">
    <location>
        <begin position="22"/>
        <end position="278"/>
    </location>
</feature>
<feature type="transmembrane region" description="Helical" evidence="1">
    <location>
        <begin position="234"/>
        <end position="254"/>
    </location>
</feature>
<reference evidence="3" key="1">
    <citation type="submission" date="2023-10" db="EMBL/GenBank/DDBJ databases">
        <authorList>
            <person name="Chen Y."/>
            <person name="Shah S."/>
            <person name="Dougan E. K."/>
            <person name="Thang M."/>
            <person name="Chan C."/>
        </authorList>
    </citation>
    <scope>NUCLEOTIDE SEQUENCE [LARGE SCALE GENOMIC DNA]</scope>
</reference>
<evidence type="ECO:0000313" key="3">
    <source>
        <dbReference type="EMBL" id="CAK0885902.1"/>
    </source>
</evidence>
<feature type="transmembrane region" description="Helical" evidence="1">
    <location>
        <begin position="200"/>
        <end position="222"/>
    </location>
</feature>
<dbReference type="EMBL" id="CAUYUJ010018727">
    <property type="protein sequence ID" value="CAK0885902.1"/>
    <property type="molecule type" value="Genomic_DNA"/>
</dbReference>
<organism evidence="3 4">
    <name type="scientific">Prorocentrum cordatum</name>
    <dbReference type="NCBI Taxonomy" id="2364126"/>
    <lineage>
        <taxon>Eukaryota</taxon>
        <taxon>Sar</taxon>
        <taxon>Alveolata</taxon>
        <taxon>Dinophyceae</taxon>
        <taxon>Prorocentrales</taxon>
        <taxon>Prorocentraceae</taxon>
        <taxon>Prorocentrum</taxon>
    </lineage>
</organism>
<keyword evidence="4" id="KW-1185">Reference proteome</keyword>
<feature type="signal peptide" evidence="2">
    <location>
        <begin position="1"/>
        <end position="21"/>
    </location>
</feature>
<keyword evidence="1" id="KW-1133">Transmembrane helix</keyword>
<comment type="caution">
    <text evidence="3">The sequence shown here is derived from an EMBL/GenBank/DDBJ whole genome shotgun (WGS) entry which is preliminary data.</text>
</comment>
<protein>
    <submittedName>
        <fullName evidence="3">Uncharacterized protein</fullName>
    </submittedName>
</protein>
<evidence type="ECO:0000256" key="1">
    <source>
        <dbReference type="SAM" id="Phobius"/>
    </source>
</evidence>
<keyword evidence="1" id="KW-0812">Transmembrane</keyword>
<feature type="non-terminal residue" evidence="3">
    <location>
        <position position="1"/>
    </location>
</feature>
<proteinExistence type="predicted"/>
<sequence>VPACVLATAAVAIVLRACCRAVFSGGTLGLEDLRAEAANGMVTCSLVAGNQFLPGVASACMRALPCFHTQKAVDGSAIAQFLVYEPGTVCRENAQHLGTCGLALLFTAAVGPAYWLALLGRRRGAQQAGPVRFLAGSYRSGFEWWEAGRLGKTMLIASVVTASPSSYCPLQQLMVCLLITVAFNLWHCSSRPYKYWVLNVVEAGSLFTLSVGMVFSGLLAGARWPLTLGFQSNIIAGIASLLILYFMALVGLWVNVKFFWTDDANEESLAEDGPATDQ</sequence>
<keyword evidence="1" id="KW-0472">Membrane</keyword>
<name>A0ABN9WHJ2_9DINO</name>
<keyword evidence="2" id="KW-0732">Signal</keyword>
<gene>
    <name evidence="3" type="ORF">PCOR1329_LOCUS67389</name>
</gene>
<accession>A0ABN9WHJ2</accession>
<dbReference type="Proteomes" id="UP001189429">
    <property type="component" value="Unassembled WGS sequence"/>
</dbReference>
<evidence type="ECO:0000256" key="2">
    <source>
        <dbReference type="SAM" id="SignalP"/>
    </source>
</evidence>
<evidence type="ECO:0000313" key="4">
    <source>
        <dbReference type="Proteomes" id="UP001189429"/>
    </source>
</evidence>